<dbReference type="eggNOG" id="COG1887">
    <property type="taxonomic scope" value="Bacteria"/>
</dbReference>
<dbReference type="AlphaFoldDB" id="F6DCV6"/>
<dbReference type="SUPFAM" id="SSF48452">
    <property type="entry name" value="TPR-like"/>
    <property type="match status" value="3"/>
</dbReference>
<proteinExistence type="inferred from homology"/>
<dbReference type="InterPro" id="IPR051612">
    <property type="entry name" value="Teichoic_Acid_Biosynth"/>
</dbReference>
<evidence type="ECO:0000256" key="4">
    <source>
        <dbReference type="ARBA" id="ARBA00022679"/>
    </source>
</evidence>
<evidence type="ECO:0000313" key="10">
    <source>
        <dbReference type="Proteomes" id="UP000009232"/>
    </source>
</evidence>
<dbReference type="GO" id="GO:0019350">
    <property type="term" value="P:teichoic acid biosynthetic process"/>
    <property type="evidence" value="ECO:0007669"/>
    <property type="project" value="UniProtKB-KW"/>
</dbReference>
<feature type="repeat" description="TPR" evidence="7">
    <location>
        <begin position="139"/>
        <end position="172"/>
    </location>
</feature>
<name>F6DCV6_THICA</name>
<dbReference type="InterPro" id="IPR007554">
    <property type="entry name" value="Glycerophosphate_synth"/>
</dbReference>
<dbReference type="eggNOG" id="COG0457">
    <property type="taxonomic scope" value="Bacteria"/>
</dbReference>
<gene>
    <name evidence="9" type="ordered locus">Thicy_0925</name>
</gene>
<keyword evidence="7" id="KW-0802">TPR repeat</keyword>
<dbReference type="GO" id="GO:0005886">
    <property type="term" value="C:plasma membrane"/>
    <property type="evidence" value="ECO:0007669"/>
    <property type="project" value="UniProtKB-SubCell"/>
</dbReference>
<dbReference type="Proteomes" id="UP000009232">
    <property type="component" value="Chromosome"/>
</dbReference>
<dbReference type="eggNOG" id="COG0438">
    <property type="taxonomic scope" value="Bacteria"/>
</dbReference>
<dbReference type="InterPro" id="IPR011990">
    <property type="entry name" value="TPR-like_helical_dom_sf"/>
</dbReference>
<reference evidence="9 10" key="1">
    <citation type="submission" date="2011-05" db="EMBL/GenBank/DDBJ databases">
        <title>Complete sequence of Thioalkalimicrobium cyclicum ALM1.</title>
        <authorList>
            <consortium name="US DOE Joint Genome Institute"/>
            <person name="Lucas S."/>
            <person name="Han J."/>
            <person name="Lapidus A."/>
            <person name="Cheng J.-F."/>
            <person name="Goodwin L."/>
            <person name="Pitluck S."/>
            <person name="Peters L."/>
            <person name="Mikhailova N."/>
            <person name="Davenport K."/>
            <person name="Han C."/>
            <person name="Tapia R."/>
            <person name="Land M."/>
            <person name="Hauser L."/>
            <person name="Kyrpides N."/>
            <person name="Ivanova N."/>
            <person name="Pagani I."/>
            <person name="Kappler U."/>
            <person name="Woyke T."/>
        </authorList>
    </citation>
    <scope>NUCLEOTIDE SEQUENCE [LARGE SCALE GENOMIC DNA]</scope>
    <source>
        <strain evidence="10">DSM 14477 / JCM 11371 / ALM1</strain>
    </source>
</reference>
<evidence type="ECO:0000256" key="2">
    <source>
        <dbReference type="ARBA" id="ARBA00010488"/>
    </source>
</evidence>
<dbReference type="InterPro" id="IPR043149">
    <property type="entry name" value="TagF_N"/>
</dbReference>
<comment type="similarity">
    <text evidence="2">Belongs to the CDP-glycerol glycerophosphotransferase family.</text>
</comment>
<dbReference type="KEGG" id="tcy:Thicy_0925"/>
<dbReference type="CDD" id="cd03811">
    <property type="entry name" value="GT4_GT28_WabH-like"/>
    <property type="match status" value="1"/>
</dbReference>
<accession>F6DCV6</accession>
<dbReference type="RefSeq" id="WP_013835470.1">
    <property type="nucleotide sequence ID" value="NC_015581.1"/>
</dbReference>
<dbReference type="OrthoDB" id="5608566at2"/>
<dbReference type="HOGENOM" id="CLU_265372_0_0_6"/>
<keyword evidence="3" id="KW-1003">Cell membrane</keyword>
<keyword evidence="10" id="KW-1185">Reference proteome</keyword>
<dbReference type="InterPro" id="IPR019734">
    <property type="entry name" value="TPR_rpt"/>
</dbReference>
<comment type="subcellular location">
    <subcellularLocation>
        <location evidence="1">Cell membrane</location>
        <topology evidence="1">Peripheral membrane protein</topology>
    </subcellularLocation>
</comment>
<dbReference type="GO" id="GO:0016757">
    <property type="term" value="F:glycosyltransferase activity"/>
    <property type="evidence" value="ECO:0007669"/>
    <property type="project" value="InterPro"/>
</dbReference>
<dbReference type="PANTHER" id="PTHR37316:SF3">
    <property type="entry name" value="TEICHOIC ACID GLYCEROL-PHOSPHATE TRANSFERASE"/>
    <property type="match status" value="1"/>
</dbReference>
<feature type="domain" description="Glycosyl transferase family 1" evidence="8">
    <location>
        <begin position="1078"/>
        <end position="1222"/>
    </location>
</feature>
<dbReference type="Pfam" id="PF04464">
    <property type="entry name" value="Glyphos_transf"/>
    <property type="match status" value="1"/>
</dbReference>
<dbReference type="SMART" id="SM00028">
    <property type="entry name" value="TPR"/>
    <property type="match status" value="10"/>
</dbReference>
<keyword evidence="6" id="KW-0472">Membrane</keyword>
<dbReference type="GO" id="GO:0047355">
    <property type="term" value="F:CDP-glycerol glycerophosphotransferase activity"/>
    <property type="evidence" value="ECO:0007669"/>
    <property type="project" value="UniProtKB-EC"/>
</dbReference>
<dbReference type="EMBL" id="CP002776">
    <property type="protein sequence ID" value="AEG31692.1"/>
    <property type="molecule type" value="Genomic_DNA"/>
</dbReference>
<dbReference type="Pfam" id="PF00534">
    <property type="entry name" value="Glycos_transf_1"/>
    <property type="match status" value="1"/>
</dbReference>
<dbReference type="Gene3D" id="3.40.50.11820">
    <property type="match status" value="1"/>
</dbReference>
<dbReference type="STRING" id="717773.Thicy_0925"/>
<evidence type="ECO:0000256" key="5">
    <source>
        <dbReference type="ARBA" id="ARBA00022944"/>
    </source>
</evidence>
<dbReference type="SUPFAM" id="SSF53756">
    <property type="entry name" value="UDP-Glycosyltransferase/glycogen phosphorylase"/>
    <property type="match status" value="2"/>
</dbReference>
<dbReference type="InterPro" id="IPR001296">
    <property type="entry name" value="Glyco_trans_1"/>
</dbReference>
<evidence type="ECO:0000256" key="1">
    <source>
        <dbReference type="ARBA" id="ARBA00004202"/>
    </source>
</evidence>
<evidence type="ECO:0000313" key="9">
    <source>
        <dbReference type="EMBL" id="AEG31692.1"/>
    </source>
</evidence>
<evidence type="ECO:0000259" key="8">
    <source>
        <dbReference type="Pfam" id="PF00534"/>
    </source>
</evidence>
<protein>
    <submittedName>
        <fullName evidence="9">CDP-glycerol glycerophosphotransferase</fullName>
        <ecNumber evidence="9">2.7.8.12</ecNumber>
    </submittedName>
</protein>
<dbReference type="Gene3D" id="1.25.40.10">
    <property type="entry name" value="Tetratricopeptide repeat domain"/>
    <property type="match status" value="5"/>
</dbReference>
<dbReference type="EC" id="2.7.8.12" evidence="9"/>
<keyword evidence="4 9" id="KW-0808">Transferase</keyword>
<evidence type="ECO:0000256" key="6">
    <source>
        <dbReference type="ARBA" id="ARBA00023136"/>
    </source>
</evidence>
<evidence type="ECO:0000256" key="7">
    <source>
        <dbReference type="PROSITE-ProRule" id="PRU00339"/>
    </source>
</evidence>
<dbReference type="InterPro" id="IPR043148">
    <property type="entry name" value="TagF_C"/>
</dbReference>
<keyword evidence="5" id="KW-0777">Teichoic acid biosynthesis</keyword>
<sequence length="1255" mass="145252">MKTSFYLYSSIAMAKLKRWKHAAKLIEHYLDRQNTISDKDLYRAGVYCFNAKNYNAAATHLEKAYQIKPTEVRALLWADALKFAKKTHAAENVCRQFIELKPKSFLTIFKLATLLRKQKKWWQEIDTLQNGLAIQPKRPKRWYQLGEALEAMNRFQQAAEAYGEAIERKKDTPPAEWYYRQGYCYAQEGHDGPPNPDAAHRAYQQAIEADTQHVAQRFGIGVFHQARGYWPQAAEAYAQQLNTNPQDPELTYKLGMAHDRCYNWAKAALNYQVAIDLQQQQSLDPNPYWFYRLGFVFERLGEGYQSQAIEAYQRANATSEEHRPYWHYRIGYIFNQQGQYQQAAEAFLQTRETQTLPPEESTEASDHQQQINELEKALAQDTTDHQAWYKLGNAYERMQNWPKAAEAYQHALDRQNDHTPEWYYRLGYVLTQAESYQAASEALRETRILQKPYGVPEGAYARDAGFKLASDFTEYYEALELKPDTILFESFNGVSMSCNPYAIFVAMQNDPAYTNWKYIWVVNDTNPPPKEYKKQKNIVFVKKDSDLYLRYLAKCSYLVNNSTYPPYFIRKEGQKYLNTWHGTPWKTLGKDIKNNFMEHKNTQRNFLHATHILSPNTHTTWVLRERYDIEGLYTGKFAETGYPRIDLTLNMDESRKTSLQEKLGLDPNKKTILYAPTWRGTLGSVELEVEKLINEINALKHPDINLLFRGHYFVESAAYENDLGNLVVPQEVNTNELLGIIDVLVTDYSSIAFDFMVTGKPIIYYLEDYEQYKQERGLYFEADKLPGEVAYDIKELKNRVQAQLTTNEKHANYPQAQQDFTPNETGRVSKDVIKWFIEDIAHDKEINHSIKKKNILFFAGQFMPNGITTSFLNLVNNIDSKQYNIALVISPNAIEKDQANLEQFERLPKHIKVIGHVGRMNRTIEEGWVEIKFNQQSTFTNAEMHTVFEKLYTKEFMRVFGRAVFESVIEFSGYSQFWSAVFSNAPTNLVKRKVIYQHNDKFGEFTVRFPGLGRIFEMYKSMDGLISVSEQTRDLNLSNLVAHLNIPKDKFLYCDNLQNPTETLEKSNDIIDSSDELYFSSGKKTFITMGRLSPEKDHAKMISAFKKAIEHTPDIQLIILGDGPLKSELQQQIASLNLEKSVHLLGRRFNPFPLLKRADCFVLSSNHEGQPMVLFEAMILNKPIISTDIVGSRSAIEGRSGHLVENSAEGLAQGMHDFLEGKLAFNTFDLEDYQKNAINMFYEKVCGEKELTHVN</sequence>
<dbReference type="PROSITE" id="PS50005">
    <property type="entry name" value="TPR"/>
    <property type="match status" value="2"/>
</dbReference>
<dbReference type="Gene3D" id="3.40.50.2000">
    <property type="entry name" value="Glycogen Phosphorylase B"/>
    <property type="match status" value="2"/>
</dbReference>
<evidence type="ECO:0000256" key="3">
    <source>
        <dbReference type="ARBA" id="ARBA00022475"/>
    </source>
</evidence>
<organism evidence="9 10">
    <name type="scientific">Thiomicrospira cyclica (strain DSM 14477 / JCM 11371 / ALM1)</name>
    <name type="common">Thioalkalimicrobium cyclicum</name>
    <dbReference type="NCBI Taxonomy" id="717773"/>
    <lineage>
        <taxon>Bacteria</taxon>
        <taxon>Pseudomonadati</taxon>
        <taxon>Pseudomonadota</taxon>
        <taxon>Gammaproteobacteria</taxon>
        <taxon>Thiotrichales</taxon>
        <taxon>Piscirickettsiaceae</taxon>
        <taxon>Thiomicrospira</taxon>
    </lineage>
</organism>
<dbReference type="Pfam" id="PF13432">
    <property type="entry name" value="TPR_16"/>
    <property type="match status" value="3"/>
</dbReference>
<dbReference type="PANTHER" id="PTHR37316">
    <property type="entry name" value="TEICHOIC ACID GLYCEROL-PHOSPHATE PRIMASE"/>
    <property type="match status" value="1"/>
</dbReference>
<dbReference type="Gene3D" id="3.40.50.12580">
    <property type="match status" value="1"/>
</dbReference>
<feature type="repeat" description="TPR" evidence="7">
    <location>
        <begin position="385"/>
        <end position="418"/>
    </location>
</feature>